<feature type="region of interest" description="Disordered" evidence="1">
    <location>
        <begin position="58"/>
        <end position="93"/>
    </location>
</feature>
<name>A0A5B7KM78_PORTR</name>
<accession>A0A5B7KM78</accession>
<feature type="compositionally biased region" description="Polar residues" evidence="1">
    <location>
        <begin position="75"/>
        <end position="86"/>
    </location>
</feature>
<evidence type="ECO:0000256" key="1">
    <source>
        <dbReference type="SAM" id="MobiDB-lite"/>
    </source>
</evidence>
<evidence type="ECO:0000313" key="3">
    <source>
        <dbReference type="Proteomes" id="UP000324222"/>
    </source>
</evidence>
<comment type="caution">
    <text evidence="2">The sequence shown here is derived from an EMBL/GenBank/DDBJ whole genome shotgun (WGS) entry which is preliminary data.</text>
</comment>
<dbReference type="EMBL" id="VSRR010151375">
    <property type="protein sequence ID" value="MPD06468.1"/>
    <property type="molecule type" value="Genomic_DNA"/>
</dbReference>
<protein>
    <submittedName>
        <fullName evidence="2">Uncharacterized protein</fullName>
    </submittedName>
</protein>
<dbReference type="Proteomes" id="UP000324222">
    <property type="component" value="Unassembled WGS sequence"/>
</dbReference>
<keyword evidence="3" id="KW-1185">Reference proteome</keyword>
<proteinExistence type="predicted"/>
<organism evidence="2 3">
    <name type="scientific">Portunus trituberculatus</name>
    <name type="common">Swimming crab</name>
    <name type="synonym">Neptunus trituberculatus</name>
    <dbReference type="NCBI Taxonomy" id="210409"/>
    <lineage>
        <taxon>Eukaryota</taxon>
        <taxon>Metazoa</taxon>
        <taxon>Ecdysozoa</taxon>
        <taxon>Arthropoda</taxon>
        <taxon>Crustacea</taxon>
        <taxon>Multicrustacea</taxon>
        <taxon>Malacostraca</taxon>
        <taxon>Eumalacostraca</taxon>
        <taxon>Eucarida</taxon>
        <taxon>Decapoda</taxon>
        <taxon>Pleocyemata</taxon>
        <taxon>Brachyura</taxon>
        <taxon>Eubrachyura</taxon>
        <taxon>Portunoidea</taxon>
        <taxon>Portunidae</taxon>
        <taxon>Portuninae</taxon>
        <taxon>Portunus</taxon>
    </lineage>
</organism>
<gene>
    <name evidence="2" type="ORF">E2C01_102282</name>
</gene>
<dbReference type="AlphaFoldDB" id="A0A5B7KM78"/>
<reference evidence="2 3" key="1">
    <citation type="submission" date="2019-05" db="EMBL/GenBank/DDBJ databases">
        <title>Another draft genome of Portunus trituberculatus and its Hox gene families provides insights of decapod evolution.</title>
        <authorList>
            <person name="Jeong J.-H."/>
            <person name="Song I."/>
            <person name="Kim S."/>
            <person name="Choi T."/>
            <person name="Kim D."/>
            <person name="Ryu S."/>
            <person name="Kim W."/>
        </authorList>
    </citation>
    <scope>NUCLEOTIDE SEQUENCE [LARGE SCALE GENOMIC DNA]</scope>
    <source>
        <tissue evidence="2">Muscle</tissue>
    </source>
</reference>
<sequence>MPHHYNQDFIYNPHIFAWCFIPSLQLRRPGPEEQYRVASAAPPAGGRRGHPTCLPTLTPSHTPMLSQGRGRERNLSSLPGTWNASGKQGGHSR</sequence>
<evidence type="ECO:0000313" key="2">
    <source>
        <dbReference type="EMBL" id="MPD06468.1"/>
    </source>
</evidence>